<dbReference type="Proteomes" id="UP000241587">
    <property type="component" value="Unassembled WGS sequence"/>
</dbReference>
<dbReference type="EMBL" id="CP064749">
    <property type="protein sequence ID" value="QPC64760.1"/>
    <property type="molecule type" value="Genomic_DNA"/>
</dbReference>
<proteinExistence type="predicted"/>
<reference evidence="1 3" key="1">
    <citation type="submission" date="2018-02" db="EMBL/GenBank/DDBJ databases">
        <title>Fusarium culmorum secondary metabolites in fungal-bacterial-plant interactions.</title>
        <authorList>
            <person name="Schmidt R."/>
        </authorList>
    </citation>
    <scope>NUCLEOTIDE SEQUENCE [LARGE SCALE GENOMIC DNA]</scope>
    <source>
        <strain evidence="1 3">PV</strain>
    </source>
</reference>
<protein>
    <submittedName>
        <fullName evidence="1">Uncharacterized protein</fullName>
    </submittedName>
</protein>
<gene>
    <name evidence="1" type="ORF">FCULG_00008043</name>
    <name evidence="2" type="ORF">HYE67_006991</name>
</gene>
<keyword evidence="3" id="KW-1185">Reference proteome</keyword>
<sequence length="392" mass="44736">MLNRSIMPALRPFANLRVSLAHPAPQYRRFSATPTRCLSAVFAETENPELNKVLIDVQEKIILPAYLPETQRKIVYNTSKGDYMRRNPIVIELDGLEHTFSPIDIKKDIPNSKTALTDATKLMKTKEEWDNIGTFLAGYQKAGIKLDQEHYMSLIRRACASQQEYSIIECAKQADKTGLTLHRDSSIALLLSSINQKIYNSAREDGDTLQAFKWNRLIWDIIQRPEHVQRRSSDSKLAYGSPVTRGLLLFTQAHAIQAQQAAGESVEKLTQELRDNVEFIAGLWKIQTAHELLRSWHLNKLNVRSDQGTAARKDPLSPYYYIRVVAQNIRAMELAQEIIGDDAKNLMPYHDMLEKHVGDFIEAGSKNKKGFGLEYESITGRKPEWEKHLTMD</sequence>
<dbReference type="EMBL" id="PVEM01000003">
    <property type="protein sequence ID" value="PTD09923.1"/>
    <property type="molecule type" value="Genomic_DNA"/>
</dbReference>
<dbReference type="OMA" id="AVIECAK"/>
<name>A0A2T4H290_FUSCU</name>
<accession>A0A2T4H290</accession>
<evidence type="ECO:0000313" key="3">
    <source>
        <dbReference type="Proteomes" id="UP000241587"/>
    </source>
</evidence>
<dbReference type="OrthoDB" id="5405126at2759"/>
<dbReference type="Proteomes" id="UP000663297">
    <property type="component" value="Chromosome 3"/>
</dbReference>
<dbReference type="AlphaFoldDB" id="A0A2T4H290"/>
<organism evidence="1 3">
    <name type="scientific">Fusarium culmorum</name>
    <dbReference type="NCBI Taxonomy" id="5516"/>
    <lineage>
        <taxon>Eukaryota</taxon>
        <taxon>Fungi</taxon>
        <taxon>Dikarya</taxon>
        <taxon>Ascomycota</taxon>
        <taxon>Pezizomycotina</taxon>
        <taxon>Sordariomycetes</taxon>
        <taxon>Hypocreomycetidae</taxon>
        <taxon>Hypocreales</taxon>
        <taxon>Nectriaceae</taxon>
        <taxon>Fusarium</taxon>
    </lineage>
</organism>
<evidence type="ECO:0000313" key="2">
    <source>
        <dbReference type="EMBL" id="QPC64760.1"/>
    </source>
</evidence>
<reference evidence="2" key="2">
    <citation type="submission" date="2020-11" db="EMBL/GenBank/DDBJ databases">
        <title>The chromosome-scale genome resource for two endophytic Fusarium species: F. culmorum and F. pseudograminearum.</title>
        <authorList>
            <person name="Yuan Z."/>
        </authorList>
    </citation>
    <scope>NUCLEOTIDE SEQUENCE</scope>
    <source>
        <strain evidence="2">Class2-1B</strain>
    </source>
</reference>
<evidence type="ECO:0000313" key="1">
    <source>
        <dbReference type="EMBL" id="PTD09923.1"/>
    </source>
</evidence>